<name>A0ABW0P7L6_9HYPH</name>
<organism evidence="5 6">
    <name type="scientific">Bosea massiliensis</name>
    <dbReference type="NCBI Taxonomy" id="151419"/>
    <lineage>
        <taxon>Bacteria</taxon>
        <taxon>Pseudomonadati</taxon>
        <taxon>Pseudomonadota</taxon>
        <taxon>Alphaproteobacteria</taxon>
        <taxon>Hyphomicrobiales</taxon>
        <taxon>Boseaceae</taxon>
        <taxon>Bosea</taxon>
    </lineage>
</organism>
<feature type="domain" description="HpcH/HpaI aldolase/citrate lyase" evidence="4">
    <location>
        <begin position="29"/>
        <end position="219"/>
    </location>
</feature>
<accession>A0ABW0P7L6</accession>
<evidence type="ECO:0000313" key="6">
    <source>
        <dbReference type="Proteomes" id="UP001596060"/>
    </source>
</evidence>
<dbReference type="PANTHER" id="PTHR30502">
    <property type="entry name" value="2-KETO-3-DEOXY-L-RHAMNONATE ALDOLASE"/>
    <property type="match status" value="1"/>
</dbReference>
<dbReference type="InterPro" id="IPR040442">
    <property type="entry name" value="Pyrv_kinase-like_dom_sf"/>
</dbReference>
<dbReference type="GO" id="GO:0016829">
    <property type="term" value="F:lyase activity"/>
    <property type="evidence" value="ECO:0007669"/>
    <property type="project" value="UniProtKB-KW"/>
</dbReference>
<comment type="similarity">
    <text evidence="1">Belongs to the HpcH/HpaI aldolase family.</text>
</comment>
<evidence type="ECO:0000256" key="2">
    <source>
        <dbReference type="ARBA" id="ARBA00022723"/>
    </source>
</evidence>
<evidence type="ECO:0000256" key="3">
    <source>
        <dbReference type="ARBA" id="ARBA00023239"/>
    </source>
</evidence>
<dbReference type="RefSeq" id="WP_377817719.1">
    <property type="nucleotide sequence ID" value="NZ_JBHSLU010000082.1"/>
</dbReference>
<dbReference type="Proteomes" id="UP001596060">
    <property type="component" value="Unassembled WGS sequence"/>
</dbReference>
<evidence type="ECO:0000259" key="4">
    <source>
        <dbReference type="Pfam" id="PF03328"/>
    </source>
</evidence>
<dbReference type="InterPro" id="IPR005000">
    <property type="entry name" value="Aldolase/citrate-lyase_domain"/>
</dbReference>
<dbReference type="Pfam" id="PF03328">
    <property type="entry name" value="HpcH_HpaI"/>
    <property type="match status" value="1"/>
</dbReference>
<dbReference type="InterPro" id="IPR015813">
    <property type="entry name" value="Pyrv/PenolPyrv_kinase-like_dom"/>
</dbReference>
<dbReference type="Gene3D" id="3.20.20.60">
    <property type="entry name" value="Phosphoenolpyruvate-binding domains"/>
    <property type="match status" value="1"/>
</dbReference>
<evidence type="ECO:0000256" key="1">
    <source>
        <dbReference type="ARBA" id="ARBA00005568"/>
    </source>
</evidence>
<comment type="caution">
    <text evidence="5">The sequence shown here is derived from an EMBL/GenBank/DDBJ whole genome shotgun (WGS) entry which is preliminary data.</text>
</comment>
<keyword evidence="2" id="KW-0479">Metal-binding</keyword>
<dbReference type="PROSITE" id="PS51257">
    <property type="entry name" value="PROKAR_LIPOPROTEIN"/>
    <property type="match status" value="1"/>
</dbReference>
<protein>
    <submittedName>
        <fullName evidence="5">HpcH/HpaI aldolase/citrate lyase family protein</fullName>
    </submittedName>
</protein>
<gene>
    <name evidence="5" type="ORF">ACFPN9_23870</name>
</gene>
<dbReference type="EMBL" id="JBHSLU010000082">
    <property type="protein sequence ID" value="MFC5508286.1"/>
    <property type="molecule type" value="Genomic_DNA"/>
</dbReference>
<evidence type="ECO:0000313" key="5">
    <source>
        <dbReference type="EMBL" id="MFC5508286.1"/>
    </source>
</evidence>
<keyword evidence="6" id="KW-1185">Reference proteome</keyword>
<dbReference type="InterPro" id="IPR050251">
    <property type="entry name" value="HpcH-HpaI_aldolase"/>
</dbReference>
<sequence>MRRTLRAALESGSVAIGLAACVVRTVEIVTVTRSCGFDFLLVDMEHGPIAIGDAASISVAAFEAGLPCLVRVGGPYAPDLARVLDCGAEGVVVPHVETAEEARLIVEKCRFQPLGKRSLPSPLARLGFQVPPAAEMVQRIEADTFVVAMVESAGGVAAASDIAAVAGIDAVIIGANDLAADMGHLGAVDHPEVLAAFAAVAAATRAQGKIFGVIGVGAALLQSHALDLGARLIVATNDINLLIDQGAAVAQTLRARTGSAAPAAPR</sequence>
<dbReference type="SUPFAM" id="SSF51621">
    <property type="entry name" value="Phosphoenolpyruvate/pyruvate domain"/>
    <property type="match status" value="1"/>
</dbReference>
<reference evidence="6" key="1">
    <citation type="journal article" date="2019" name="Int. J. Syst. Evol. Microbiol.">
        <title>The Global Catalogue of Microorganisms (GCM) 10K type strain sequencing project: providing services to taxonomists for standard genome sequencing and annotation.</title>
        <authorList>
            <consortium name="The Broad Institute Genomics Platform"/>
            <consortium name="The Broad Institute Genome Sequencing Center for Infectious Disease"/>
            <person name="Wu L."/>
            <person name="Ma J."/>
        </authorList>
    </citation>
    <scope>NUCLEOTIDE SEQUENCE [LARGE SCALE GENOMIC DNA]</scope>
    <source>
        <strain evidence="6">CCUG 43117</strain>
    </source>
</reference>
<keyword evidence="3 5" id="KW-0456">Lyase</keyword>
<proteinExistence type="inferred from homology"/>
<dbReference type="PANTHER" id="PTHR30502:SF0">
    <property type="entry name" value="PHOSPHOENOLPYRUVATE CARBOXYLASE FAMILY PROTEIN"/>
    <property type="match status" value="1"/>
</dbReference>